<keyword evidence="5" id="KW-0719">Serine esterase</keyword>
<dbReference type="InterPro" id="IPR008965">
    <property type="entry name" value="CBM2/CBM3_carb-bd_dom_sf"/>
</dbReference>
<dbReference type="Pfam" id="PF12740">
    <property type="entry name" value="PETase"/>
    <property type="match status" value="1"/>
</dbReference>
<dbReference type="InterPro" id="IPR001919">
    <property type="entry name" value="CBD2"/>
</dbReference>
<dbReference type="EC" id="3.1.1.74" evidence="4"/>
<gene>
    <name evidence="18" type="ORF">IEQ31_03055</name>
</gene>
<dbReference type="Pfam" id="PF00553">
    <property type="entry name" value="CBM_2"/>
    <property type="match status" value="1"/>
</dbReference>
<dbReference type="InterPro" id="IPR041127">
    <property type="entry name" value="PET_hydrolase/cutinase-like"/>
</dbReference>
<evidence type="ECO:0000256" key="3">
    <source>
        <dbReference type="ARBA" id="ARBA00008645"/>
    </source>
</evidence>
<dbReference type="InterPro" id="IPR012291">
    <property type="entry name" value="CBM2_carb-bd_dom_sf"/>
</dbReference>
<evidence type="ECO:0000256" key="4">
    <source>
        <dbReference type="ARBA" id="ARBA00013095"/>
    </source>
</evidence>
<feature type="compositionally biased region" description="Low complexity" evidence="15">
    <location>
        <begin position="288"/>
        <end position="305"/>
    </location>
</feature>
<feature type="chain" id="PRO_5046465779" description="Poly(ethylene terephthalate) hydrolase" evidence="16">
    <location>
        <begin position="27"/>
        <end position="431"/>
    </location>
</feature>
<keyword evidence="7" id="KW-0574">Periplasm</keyword>
<comment type="caution">
    <text evidence="18">The sequence shown here is derived from an EMBL/GenBank/DDBJ whole genome shotgun (WGS) entry which is preliminary data.</text>
</comment>
<evidence type="ECO:0000256" key="6">
    <source>
        <dbReference type="ARBA" id="ARBA00022525"/>
    </source>
</evidence>
<evidence type="ECO:0000313" key="19">
    <source>
        <dbReference type="Proteomes" id="UP000653231"/>
    </source>
</evidence>
<dbReference type="PANTHER" id="PTHR22946:SF9">
    <property type="entry name" value="POLYKETIDE TRANSFERASE AF380"/>
    <property type="match status" value="1"/>
</dbReference>
<protein>
    <recommendedName>
        <fullName evidence="13">Poly(ethylene terephthalate) hydrolase</fullName>
        <ecNumber evidence="12">3.1.1.101</ecNumber>
        <ecNumber evidence="4">3.1.1.74</ecNumber>
    </recommendedName>
</protein>
<sequence>MGRAMAAAVAVLGLFSAAIVTRPAAAADNPFQRGPNPTVTSVAATRGTFATAQTSVPAGNGFGGGVVYYPTDTSQGTFGGVAIVPGYSALFADEEAWMGPWLASFGFVVIGIETNSRTDSADARGTELLAALDYLTQRSPVRDRVDPNRLSVVGHSAGGAGVLSALLRRPSLKAGVGLAPGSPVGNYDLYSDRVPTMFISGQRDTTVTQSYLNGLYSTLPATTPSAWVEITGVDHLFATRANTTEMRVLIPWLKIWVDNDTRYTQFLCPLADSTGISMYRDKCPYVPPGGSSPSPSASPSSSPSRSPSPSPSPSLSPSPSPSPSPTASPSLPPPGACVAEYRTMNSWPGGYQAMVTVTAGGTAVNGWTVRWTLGGGQAISQLWNGTLSTSGSAVTVKNASYNGSIPASGSATFGFLATGTPSTPSLTCTSP</sequence>
<feature type="region of interest" description="Disordered" evidence="15">
    <location>
        <begin position="287"/>
        <end position="334"/>
    </location>
</feature>
<organism evidence="18 19">
    <name type="scientific">Microbispora bryophytorum subsp. camponoti</name>
    <dbReference type="NCBI Taxonomy" id="1677852"/>
    <lineage>
        <taxon>Bacteria</taxon>
        <taxon>Bacillati</taxon>
        <taxon>Actinomycetota</taxon>
        <taxon>Actinomycetes</taxon>
        <taxon>Streptosporangiales</taxon>
        <taxon>Streptosporangiaceae</taxon>
        <taxon>Microbispora</taxon>
    </lineage>
</organism>
<keyword evidence="19" id="KW-1185">Reference proteome</keyword>
<keyword evidence="6" id="KW-0964">Secreted</keyword>
<dbReference type="Proteomes" id="UP000653231">
    <property type="component" value="Unassembled WGS sequence"/>
</dbReference>
<evidence type="ECO:0000256" key="15">
    <source>
        <dbReference type="SAM" id="MobiDB-lite"/>
    </source>
</evidence>
<evidence type="ECO:0000256" key="7">
    <source>
        <dbReference type="ARBA" id="ARBA00022764"/>
    </source>
</evidence>
<evidence type="ECO:0000256" key="16">
    <source>
        <dbReference type="SAM" id="SignalP"/>
    </source>
</evidence>
<keyword evidence="9" id="KW-1015">Disulfide bond</keyword>
<feature type="compositionally biased region" description="Pro residues" evidence="15">
    <location>
        <begin position="306"/>
        <end position="334"/>
    </location>
</feature>
<reference evidence="18 19" key="1">
    <citation type="submission" date="2020-09" db="EMBL/GenBank/DDBJ databases">
        <title>Actinomycete isolated from the Camponotus japonicus Mayr.</title>
        <authorList>
            <person name="Gong X."/>
        </authorList>
    </citation>
    <scope>NUCLEOTIDE SEQUENCE [LARGE SCALE GENOMIC DNA]</scope>
    <source>
        <strain evidence="18 19">2C-HV3</strain>
    </source>
</reference>
<dbReference type="SMART" id="SM00637">
    <property type="entry name" value="CBD_II"/>
    <property type="match status" value="1"/>
</dbReference>
<dbReference type="InterPro" id="IPR050261">
    <property type="entry name" value="FrsA_esterase"/>
</dbReference>
<dbReference type="SUPFAM" id="SSF49384">
    <property type="entry name" value="Carbohydrate-binding domain"/>
    <property type="match status" value="1"/>
</dbReference>
<feature type="domain" description="CBM2" evidence="17">
    <location>
        <begin position="330"/>
        <end position="431"/>
    </location>
</feature>
<comment type="subcellular location">
    <subcellularLocation>
        <location evidence="1">Periplasm</location>
    </subcellularLocation>
    <subcellularLocation>
        <location evidence="2">Secreted</location>
    </subcellularLocation>
</comment>
<evidence type="ECO:0000259" key="17">
    <source>
        <dbReference type="PROSITE" id="PS51173"/>
    </source>
</evidence>
<comment type="catalytic activity">
    <reaction evidence="14">
        <text>cutin + H2O = cutin monomers.</text>
        <dbReference type="EC" id="3.1.1.74"/>
    </reaction>
</comment>
<keyword evidence="16" id="KW-0732">Signal</keyword>
<evidence type="ECO:0000256" key="9">
    <source>
        <dbReference type="ARBA" id="ARBA00023157"/>
    </source>
</evidence>
<dbReference type="InterPro" id="IPR029058">
    <property type="entry name" value="AB_hydrolase_fold"/>
</dbReference>
<proteinExistence type="inferred from homology"/>
<evidence type="ECO:0000256" key="8">
    <source>
        <dbReference type="ARBA" id="ARBA00022801"/>
    </source>
</evidence>
<evidence type="ECO:0000256" key="12">
    <source>
        <dbReference type="ARBA" id="ARBA00033764"/>
    </source>
</evidence>
<comment type="catalytic activity">
    <reaction evidence="11">
        <text>(ethylene terephthalate)(n) + H2O = (ethylene terephthalate)(n-1) + 4-[(2-hydroxyethoxy)carbonyl]benzoate + H(+)</text>
        <dbReference type="Rhea" id="RHEA:49528"/>
        <dbReference type="Rhea" id="RHEA-COMP:12420"/>
        <dbReference type="Rhea" id="RHEA-COMP:12421"/>
        <dbReference type="ChEBI" id="CHEBI:15377"/>
        <dbReference type="ChEBI" id="CHEBI:15378"/>
        <dbReference type="ChEBI" id="CHEBI:131701"/>
        <dbReference type="ChEBI" id="CHEBI:131704"/>
        <dbReference type="EC" id="3.1.1.101"/>
    </reaction>
    <physiologicalReaction direction="left-to-right" evidence="11">
        <dbReference type="Rhea" id="RHEA:49529"/>
    </physiologicalReaction>
</comment>
<comment type="similarity">
    <text evidence="3">Belongs to the AB hydrolase superfamily.</text>
</comment>
<accession>A0ABR8KW04</accession>
<comment type="catalytic activity">
    <reaction evidence="10">
        <text>a butanoate ester + H2O = an aliphatic alcohol + butanoate + H(+)</text>
        <dbReference type="Rhea" id="RHEA:47348"/>
        <dbReference type="ChEBI" id="CHEBI:2571"/>
        <dbReference type="ChEBI" id="CHEBI:15377"/>
        <dbReference type="ChEBI" id="CHEBI:15378"/>
        <dbReference type="ChEBI" id="CHEBI:17968"/>
        <dbReference type="ChEBI" id="CHEBI:50477"/>
    </reaction>
    <physiologicalReaction direction="left-to-right" evidence="10">
        <dbReference type="Rhea" id="RHEA:47349"/>
    </physiologicalReaction>
</comment>
<evidence type="ECO:0000256" key="14">
    <source>
        <dbReference type="ARBA" id="ARBA00034045"/>
    </source>
</evidence>
<keyword evidence="8" id="KW-0378">Hydrolase</keyword>
<dbReference type="Gene3D" id="3.40.50.1820">
    <property type="entry name" value="alpha/beta hydrolase"/>
    <property type="match status" value="1"/>
</dbReference>
<evidence type="ECO:0000256" key="1">
    <source>
        <dbReference type="ARBA" id="ARBA00004418"/>
    </source>
</evidence>
<evidence type="ECO:0000256" key="10">
    <source>
        <dbReference type="ARBA" id="ARBA00033629"/>
    </source>
</evidence>
<evidence type="ECO:0000256" key="13">
    <source>
        <dbReference type="ARBA" id="ARBA00033780"/>
    </source>
</evidence>
<evidence type="ECO:0000256" key="11">
    <source>
        <dbReference type="ARBA" id="ARBA00033707"/>
    </source>
</evidence>
<evidence type="ECO:0000256" key="2">
    <source>
        <dbReference type="ARBA" id="ARBA00004613"/>
    </source>
</evidence>
<evidence type="ECO:0000256" key="5">
    <source>
        <dbReference type="ARBA" id="ARBA00022487"/>
    </source>
</evidence>
<dbReference type="Gene3D" id="2.60.40.290">
    <property type="match status" value="1"/>
</dbReference>
<feature type="signal peptide" evidence="16">
    <location>
        <begin position="1"/>
        <end position="26"/>
    </location>
</feature>
<dbReference type="SUPFAM" id="SSF53474">
    <property type="entry name" value="alpha/beta-Hydrolases"/>
    <property type="match status" value="1"/>
</dbReference>
<dbReference type="EMBL" id="JACXRZ010000003">
    <property type="protein sequence ID" value="MBD3142166.1"/>
    <property type="molecule type" value="Genomic_DNA"/>
</dbReference>
<dbReference type="PANTHER" id="PTHR22946">
    <property type="entry name" value="DIENELACTONE HYDROLASE DOMAIN-CONTAINING PROTEIN-RELATED"/>
    <property type="match status" value="1"/>
</dbReference>
<name>A0ABR8KW04_9ACTN</name>
<evidence type="ECO:0000313" key="18">
    <source>
        <dbReference type="EMBL" id="MBD3142166.1"/>
    </source>
</evidence>
<dbReference type="EC" id="3.1.1.101" evidence="12"/>
<dbReference type="PROSITE" id="PS51173">
    <property type="entry name" value="CBM2"/>
    <property type="match status" value="1"/>
</dbReference>